<dbReference type="SUPFAM" id="SSF81271">
    <property type="entry name" value="TGS-like"/>
    <property type="match status" value="1"/>
</dbReference>
<keyword evidence="5 9" id="KW-0547">Nucleotide-binding</keyword>
<feature type="domain" description="TGS" evidence="11">
    <location>
        <begin position="304"/>
        <end position="387"/>
    </location>
</feature>
<feature type="binding site" evidence="9">
    <location>
        <position position="229"/>
    </location>
    <ligand>
        <name>ATP</name>
        <dbReference type="ChEBI" id="CHEBI:30616"/>
    </ligand>
</feature>
<dbReference type="PRINTS" id="PR00326">
    <property type="entry name" value="GTP1OBG"/>
</dbReference>
<dbReference type="Gene3D" id="3.10.20.30">
    <property type="match status" value="1"/>
</dbReference>
<comment type="subunit">
    <text evidence="9">Monomer.</text>
</comment>
<dbReference type="InterPro" id="IPR027417">
    <property type="entry name" value="P-loop_NTPase"/>
</dbReference>
<dbReference type="Gene3D" id="1.10.150.300">
    <property type="entry name" value="TGS-like domain"/>
    <property type="match status" value="1"/>
</dbReference>
<evidence type="ECO:0000256" key="9">
    <source>
        <dbReference type="HAMAP-Rule" id="MF_03167"/>
    </source>
</evidence>
<dbReference type="CDD" id="cd04867">
    <property type="entry name" value="TGS_YchF_OLA1"/>
    <property type="match status" value="1"/>
</dbReference>
<dbReference type="PANTHER" id="PTHR23305">
    <property type="entry name" value="OBG GTPASE FAMILY"/>
    <property type="match status" value="1"/>
</dbReference>
<evidence type="ECO:0000256" key="7">
    <source>
        <dbReference type="ARBA" id="ARBA00022840"/>
    </source>
</evidence>
<feature type="binding site" evidence="9">
    <location>
        <begin position="31"/>
        <end position="36"/>
    </location>
    <ligand>
        <name>ATP</name>
        <dbReference type="ChEBI" id="CHEBI:30616"/>
    </ligand>
</feature>
<accession>J3JTP8</accession>
<keyword evidence="7 9" id="KW-0067">ATP-binding</keyword>
<dbReference type="EMBL" id="BT126605">
    <property type="protein sequence ID" value="AEE61569.1"/>
    <property type="molecule type" value="mRNA"/>
</dbReference>
<dbReference type="InterPro" id="IPR031167">
    <property type="entry name" value="G_OBG"/>
</dbReference>
<evidence type="ECO:0000256" key="5">
    <source>
        <dbReference type="ARBA" id="ARBA00022741"/>
    </source>
</evidence>
<comment type="similarity">
    <text evidence="9">Belongs to the TRAFAC class OBG-HflX-like GTPase superfamily. OBG GTPase family. YchF/OLA1 subfamily.</text>
</comment>
<dbReference type="Pfam" id="PF06071">
    <property type="entry name" value="YchF-GTPase_C"/>
    <property type="match status" value="1"/>
</dbReference>
<keyword evidence="6 9" id="KW-0378">Hydrolase</keyword>
<dbReference type="PIRSF" id="PIRSF006641">
    <property type="entry name" value="CHP00092"/>
    <property type="match status" value="1"/>
</dbReference>
<dbReference type="GO" id="GO:0043023">
    <property type="term" value="F:ribosomal large subunit binding"/>
    <property type="evidence" value="ECO:0007669"/>
    <property type="project" value="UniProtKB-UniRule"/>
</dbReference>
<dbReference type="GO" id="GO:0005524">
    <property type="term" value="F:ATP binding"/>
    <property type="evidence" value="ECO:0007669"/>
    <property type="project" value="UniProtKB-UniRule"/>
</dbReference>
<evidence type="ECO:0000256" key="4">
    <source>
        <dbReference type="ARBA" id="ARBA00022723"/>
    </source>
</evidence>
<name>J3JTP8_DENPD</name>
<protein>
    <recommendedName>
        <fullName evidence="9">Obg-like ATPase 1</fullName>
    </recommendedName>
</protein>
<dbReference type="GO" id="GO:0005737">
    <property type="term" value="C:cytoplasm"/>
    <property type="evidence" value="ECO:0007669"/>
    <property type="project" value="UniProtKB-SubCell"/>
</dbReference>
<dbReference type="CDD" id="cd01900">
    <property type="entry name" value="YchF"/>
    <property type="match status" value="1"/>
</dbReference>
<dbReference type="HAMAP" id="MF_00944">
    <property type="entry name" value="YchF_OLA1_ATPase"/>
    <property type="match status" value="1"/>
</dbReference>
<evidence type="ECO:0000256" key="1">
    <source>
        <dbReference type="ARBA" id="ARBA00001946"/>
    </source>
</evidence>
<dbReference type="PROSITE" id="PS51880">
    <property type="entry name" value="TGS"/>
    <property type="match status" value="1"/>
</dbReference>
<dbReference type="SUPFAM" id="SSF52540">
    <property type="entry name" value="P-loop containing nucleoside triphosphate hydrolases"/>
    <property type="match status" value="1"/>
</dbReference>
<dbReference type="FunFam" id="1.10.150.300:FF:000003">
    <property type="entry name" value="Obg-like ATPase 1"/>
    <property type="match status" value="1"/>
</dbReference>
<evidence type="ECO:0000259" key="11">
    <source>
        <dbReference type="PROSITE" id="PS51880"/>
    </source>
</evidence>
<dbReference type="InterPro" id="IPR012676">
    <property type="entry name" value="TGS-like"/>
</dbReference>
<evidence type="ECO:0000256" key="3">
    <source>
        <dbReference type="ARBA" id="ARBA00022490"/>
    </source>
</evidence>
<dbReference type="GO" id="GO:0046872">
    <property type="term" value="F:metal ion binding"/>
    <property type="evidence" value="ECO:0007669"/>
    <property type="project" value="UniProtKB-KW"/>
</dbReference>
<dbReference type="AlphaFoldDB" id="J3JTP8"/>
<dbReference type="PROSITE" id="PS51710">
    <property type="entry name" value="G_OBG"/>
    <property type="match status" value="1"/>
</dbReference>
<comment type="function">
    <text evidence="9">Hydrolyzes ATP, and can also hydrolyze GTP with lower efficiency. Has lower affinity for GTP.</text>
</comment>
<dbReference type="GO" id="GO:0016887">
    <property type="term" value="F:ATP hydrolysis activity"/>
    <property type="evidence" value="ECO:0007669"/>
    <property type="project" value="UniProtKB-UniRule"/>
</dbReference>
<comment type="cofactor">
    <cofactor evidence="1">
        <name>Mg(2+)</name>
        <dbReference type="ChEBI" id="CHEBI:18420"/>
    </cofactor>
</comment>
<dbReference type="InterPro" id="IPR012675">
    <property type="entry name" value="Beta-grasp_dom_sf"/>
</dbReference>
<dbReference type="GO" id="GO:0005525">
    <property type="term" value="F:GTP binding"/>
    <property type="evidence" value="ECO:0007669"/>
    <property type="project" value="InterPro"/>
</dbReference>
<evidence type="ECO:0000256" key="2">
    <source>
        <dbReference type="ARBA" id="ARBA00004496"/>
    </source>
</evidence>
<keyword evidence="8" id="KW-0460">Magnesium</keyword>
<dbReference type="FunFam" id="3.10.20.30:FF:000029">
    <property type="entry name" value="Obg-like ATPase 1"/>
    <property type="match status" value="1"/>
</dbReference>
<proteinExistence type="evidence at transcript level"/>
<dbReference type="InterPro" id="IPR013029">
    <property type="entry name" value="YchF_C"/>
</dbReference>
<dbReference type="Gene3D" id="3.40.50.300">
    <property type="entry name" value="P-loop containing nucleotide triphosphate hydrolases"/>
    <property type="match status" value="1"/>
</dbReference>
<evidence type="ECO:0000313" key="12">
    <source>
        <dbReference type="EMBL" id="AEE61569.1"/>
    </source>
</evidence>
<dbReference type="PANTHER" id="PTHR23305:SF11">
    <property type="entry name" value="OBG-LIKE ATPASE 1"/>
    <property type="match status" value="1"/>
</dbReference>
<evidence type="ECO:0000256" key="8">
    <source>
        <dbReference type="ARBA" id="ARBA00022842"/>
    </source>
</evidence>
<dbReference type="OrthoDB" id="424823at2759"/>
<evidence type="ECO:0000256" key="6">
    <source>
        <dbReference type="ARBA" id="ARBA00022801"/>
    </source>
</evidence>
<dbReference type="InterPro" id="IPR041706">
    <property type="entry name" value="YchF_N"/>
</dbReference>
<dbReference type="Pfam" id="PF01926">
    <property type="entry name" value="MMR_HSR1"/>
    <property type="match status" value="1"/>
</dbReference>
<dbReference type="InterPro" id="IPR004095">
    <property type="entry name" value="TGS"/>
</dbReference>
<dbReference type="InterPro" id="IPR004396">
    <property type="entry name" value="ATPase_YchF/OLA1"/>
</dbReference>
<evidence type="ECO:0000259" key="10">
    <source>
        <dbReference type="PROSITE" id="PS51710"/>
    </source>
</evidence>
<organism evidence="12">
    <name type="scientific">Dendroctonus ponderosae</name>
    <name type="common">Mountain pine beetle</name>
    <dbReference type="NCBI Taxonomy" id="77166"/>
    <lineage>
        <taxon>Eukaryota</taxon>
        <taxon>Metazoa</taxon>
        <taxon>Ecdysozoa</taxon>
        <taxon>Arthropoda</taxon>
        <taxon>Hexapoda</taxon>
        <taxon>Insecta</taxon>
        <taxon>Pterygota</taxon>
        <taxon>Neoptera</taxon>
        <taxon>Endopterygota</taxon>
        <taxon>Coleoptera</taxon>
        <taxon>Polyphaga</taxon>
        <taxon>Cucujiformia</taxon>
        <taxon>Curculionidae</taxon>
        <taxon>Scolytinae</taxon>
        <taxon>Dendroctonus</taxon>
    </lineage>
</organism>
<dbReference type="InterPro" id="IPR006073">
    <property type="entry name" value="GTP-bd"/>
</dbReference>
<feature type="domain" description="OBG-type G" evidence="10">
    <location>
        <begin position="22"/>
        <end position="266"/>
    </location>
</feature>
<keyword evidence="4" id="KW-0479">Metal-binding</keyword>
<sequence>MPPKKVQEPERKPMIGRVGTNLKVGIVGVPNVGKSTFFNVLTKSSAPAENFPFCTIDPNESRVPVPDDRFDYLCEYFKPLSKVPAFLNIVDIAGLVKGASEGQGLGNAFLSHISACDAIFHLCRAFEDDDVTHVEGEVNPVRDLDIIAEELRLKDEDSLMKYLEKLERTVLRGSDKKQKPDYDALSKVKTILVDEKKHIRFADWDSKEIEVLNRYLFLTSKPCIYLVNLAEKDYIKKKNKWLIKIKEWVDKNDPGSLIIPFSGAFEHKLVDEFDDPILRKKHLEEVGVPSALDKIIVQGYKALQLEYFFTAGADEVKAWTIQKGTKAPQAAGRIHTDFEKGFIMAEVMKFQDFKEEGSEAACKGAGKYRQQGRNYVVEDGDIIFFKFNAGAGLKDAKKK</sequence>
<dbReference type="InterPro" id="IPR023192">
    <property type="entry name" value="TGS-like_dom_sf"/>
</dbReference>
<comment type="subcellular location">
    <subcellularLocation>
        <location evidence="2 9">Cytoplasm</location>
    </subcellularLocation>
</comment>
<keyword evidence="3 9" id="KW-0963">Cytoplasm</keyword>
<dbReference type="NCBIfam" id="TIGR00092">
    <property type="entry name" value="redox-regulated ATPase YchF"/>
    <property type="match status" value="1"/>
</dbReference>
<reference evidence="12" key="1">
    <citation type="journal article" date="2012" name="Insect Biochem. Mol. Biol.">
        <title>Transcriptome and full-length cDNA resources for the mountain pine beetle, Dendroctonus ponderosae Hopkins, a major insect pest of pine forests.</title>
        <authorList>
            <person name="Keeling C.I."/>
            <person name="Henderson H."/>
            <person name="Li M."/>
            <person name="Yuen M."/>
            <person name="Clark E.L."/>
            <person name="Fraser J.D."/>
            <person name="Huber D.P."/>
            <person name="Liao N.Y."/>
            <person name="Roderick Docking T."/>
            <person name="Birol I."/>
            <person name="Chan S.K."/>
            <person name="Taylor G.A."/>
            <person name="Palmquist D."/>
            <person name="Jones S.J."/>
            <person name="Bohlmann J."/>
        </authorList>
    </citation>
    <scope>NUCLEOTIDE SEQUENCE</scope>
    <source>
        <tissue evidence="12">Midgut and adhering fatbody of emerged adults of both sexes after feeding on lodgepole pine for up to 64 h</tissue>
    </source>
</reference>